<organism evidence="1 2">
    <name type="scientific">Salmonella diarizonae</name>
    <dbReference type="NCBI Taxonomy" id="59204"/>
    <lineage>
        <taxon>Bacteria</taxon>
        <taxon>Pseudomonadati</taxon>
        <taxon>Pseudomonadota</taxon>
        <taxon>Gammaproteobacteria</taxon>
        <taxon>Enterobacterales</taxon>
        <taxon>Enterobacteriaceae</taxon>
        <taxon>Salmonella</taxon>
    </lineage>
</organism>
<accession>A0A379TRU8</accession>
<gene>
    <name evidence="1" type="ORF">NCTC10060_00207</name>
</gene>
<dbReference type="InterPro" id="IPR018602">
    <property type="entry name" value="Gp37/STM4215"/>
</dbReference>
<dbReference type="RefSeq" id="WP_136057916.1">
    <property type="nucleotide sequence ID" value="NZ_DACWWF010000005.1"/>
</dbReference>
<dbReference type="SUPFAM" id="SSF143749">
    <property type="entry name" value="Phage tail protein-like"/>
    <property type="match status" value="1"/>
</dbReference>
<evidence type="ECO:0000313" key="2">
    <source>
        <dbReference type="Proteomes" id="UP000254633"/>
    </source>
</evidence>
<dbReference type="InterPro" id="IPR038042">
    <property type="entry name" value="Gp37-like"/>
</dbReference>
<proteinExistence type="predicted"/>
<dbReference type="AlphaFoldDB" id="A0A379TRU8"/>
<protein>
    <submittedName>
        <fullName evidence="1">Conserved phage-related protein</fullName>
    </submittedName>
</protein>
<evidence type="ECO:0000313" key="1">
    <source>
        <dbReference type="EMBL" id="SUG53174.1"/>
    </source>
</evidence>
<dbReference type="Pfam" id="PF09646">
    <property type="entry name" value="Gp37"/>
    <property type="match status" value="1"/>
</dbReference>
<sequence>MNTLKILNATVARLQEKLPLLDSELFPDDPENYRLNHDTGALLVSYSNADFGTNSAIDCVMQEQPVRVVITLVFRELNTSTGAIQALDETRRALAGFRPAGCHAPYVLVSEKCLGFASGVWMFALVVQARTMFVQDDPEEPEGIPASLYEEEE</sequence>
<reference evidence="1 2" key="1">
    <citation type="submission" date="2018-06" db="EMBL/GenBank/DDBJ databases">
        <authorList>
            <consortium name="Pathogen Informatics"/>
            <person name="Doyle S."/>
        </authorList>
    </citation>
    <scope>NUCLEOTIDE SEQUENCE [LARGE SCALE GENOMIC DNA]</scope>
    <source>
        <strain evidence="1 2">NCTC10060</strain>
    </source>
</reference>
<dbReference type="InterPro" id="IPR035934">
    <property type="entry name" value="Phage_tail_protein-like_sf"/>
</dbReference>
<dbReference type="Proteomes" id="UP000254633">
    <property type="component" value="Unassembled WGS sequence"/>
</dbReference>
<dbReference type="EMBL" id="UGXH01000003">
    <property type="protein sequence ID" value="SUG53174.1"/>
    <property type="molecule type" value="Genomic_DNA"/>
</dbReference>
<name>A0A379TRU8_SALDZ</name>
<dbReference type="Gene3D" id="3.30.2000.10">
    <property type="entry name" value="Phage tail protein-like"/>
    <property type="match status" value="1"/>
</dbReference>